<protein>
    <submittedName>
        <fullName evidence="2">Uncharacterized protein</fullName>
    </submittedName>
</protein>
<sequence length="134" mass="15057">MDNSETDRPTENLKKSPAPVSRITRGVNHQDLRMNLKKSSGLDSGHINDDVLAQMIQIVFSRATQDIRSPQPFAFSCISKEFYELASLAESVIEHKQSQQKPRIVTCPVHHMEHSAERECPGHRADRLAGILTP</sequence>
<dbReference type="EMBL" id="CP061538">
    <property type="protein sequence ID" value="QNV40572.1"/>
    <property type="molecule type" value="Genomic_DNA"/>
</dbReference>
<accession>A0A7H2BLM6</accession>
<name>A0A7H2BLM6_9MICC</name>
<evidence type="ECO:0000313" key="3">
    <source>
        <dbReference type="Proteomes" id="UP000516421"/>
    </source>
</evidence>
<dbReference type="Proteomes" id="UP000516421">
    <property type="component" value="Chromosome"/>
</dbReference>
<gene>
    <name evidence="2" type="ORF">IDM48_04000</name>
</gene>
<dbReference type="KEGG" id="rama:IDM48_04000"/>
<evidence type="ECO:0000313" key="2">
    <source>
        <dbReference type="EMBL" id="QNV40572.1"/>
    </source>
</evidence>
<dbReference type="AlphaFoldDB" id="A0A7H2BLM6"/>
<feature type="region of interest" description="Disordered" evidence="1">
    <location>
        <begin position="1"/>
        <end position="20"/>
    </location>
</feature>
<keyword evidence="3" id="KW-1185">Reference proteome</keyword>
<feature type="compositionally biased region" description="Basic and acidic residues" evidence="1">
    <location>
        <begin position="1"/>
        <end position="14"/>
    </location>
</feature>
<dbReference type="RefSeq" id="WP_068171335.1">
    <property type="nucleotide sequence ID" value="NZ_CP061538.1"/>
</dbReference>
<organism evidence="2 3">
    <name type="scientific">Rothia amarae</name>
    <dbReference type="NCBI Taxonomy" id="169480"/>
    <lineage>
        <taxon>Bacteria</taxon>
        <taxon>Bacillati</taxon>
        <taxon>Actinomycetota</taxon>
        <taxon>Actinomycetes</taxon>
        <taxon>Micrococcales</taxon>
        <taxon>Micrococcaceae</taxon>
        <taxon>Rothia</taxon>
    </lineage>
</organism>
<evidence type="ECO:0000256" key="1">
    <source>
        <dbReference type="SAM" id="MobiDB-lite"/>
    </source>
</evidence>
<reference evidence="2 3" key="1">
    <citation type="submission" date="2020-09" db="EMBL/GenBank/DDBJ databases">
        <title>Investigation of environmental microbe.</title>
        <authorList>
            <person name="Ou Y."/>
            <person name="Kang Q."/>
        </authorList>
    </citation>
    <scope>NUCLEOTIDE SEQUENCE [LARGE SCALE GENOMIC DNA]</scope>
    <source>
        <strain evidence="2 3">KJZ-9</strain>
    </source>
</reference>
<proteinExistence type="predicted"/>